<dbReference type="EMBL" id="CM044708">
    <property type="protein sequence ID" value="KAI5649253.1"/>
    <property type="molecule type" value="Genomic_DNA"/>
</dbReference>
<gene>
    <name evidence="1" type="ORF">M9H77_35258</name>
</gene>
<name>A0ACB9ZQE0_CATRO</name>
<reference evidence="2" key="1">
    <citation type="journal article" date="2023" name="Nat. Plants">
        <title>Single-cell RNA sequencing provides a high-resolution roadmap for understanding the multicellular compartmentation of specialized metabolism.</title>
        <authorList>
            <person name="Sun S."/>
            <person name="Shen X."/>
            <person name="Li Y."/>
            <person name="Li Y."/>
            <person name="Wang S."/>
            <person name="Li R."/>
            <person name="Zhang H."/>
            <person name="Shen G."/>
            <person name="Guo B."/>
            <person name="Wei J."/>
            <person name="Xu J."/>
            <person name="St-Pierre B."/>
            <person name="Chen S."/>
            <person name="Sun C."/>
        </authorList>
    </citation>
    <scope>NUCLEOTIDE SEQUENCE [LARGE SCALE GENOMIC DNA]</scope>
</reference>
<sequence length="163" mass="18604">MLARLCQRFMPDQGNNAGGGTDFGWLPDTLYRFISAGLLYVLFCFSSSLTPILRTMFCGTKGIGKQRPTTDGRPRPTVGSRTLNQDFDLQLGDSRDELERRLGFQLQLQFSILSFLFLFLNQNLSCSVFADIMTTMLDYRRWGELDTSLVSNGHIIQRLWLNM</sequence>
<accession>A0ACB9ZQE0</accession>
<evidence type="ECO:0000313" key="1">
    <source>
        <dbReference type="EMBL" id="KAI5649253.1"/>
    </source>
</evidence>
<comment type="caution">
    <text evidence="1">The sequence shown here is derived from an EMBL/GenBank/DDBJ whole genome shotgun (WGS) entry which is preliminary data.</text>
</comment>
<evidence type="ECO:0000313" key="2">
    <source>
        <dbReference type="Proteomes" id="UP001060085"/>
    </source>
</evidence>
<organism evidence="1 2">
    <name type="scientific">Catharanthus roseus</name>
    <name type="common">Madagascar periwinkle</name>
    <name type="synonym">Vinca rosea</name>
    <dbReference type="NCBI Taxonomy" id="4058"/>
    <lineage>
        <taxon>Eukaryota</taxon>
        <taxon>Viridiplantae</taxon>
        <taxon>Streptophyta</taxon>
        <taxon>Embryophyta</taxon>
        <taxon>Tracheophyta</taxon>
        <taxon>Spermatophyta</taxon>
        <taxon>Magnoliopsida</taxon>
        <taxon>eudicotyledons</taxon>
        <taxon>Gunneridae</taxon>
        <taxon>Pentapetalae</taxon>
        <taxon>asterids</taxon>
        <taxon>lamiids</taxon>
        <taxon>Gentianales</taxon>
        <taxon>Apocynaceae</taxon>
        <taxon>Rauvolfioideae</taxon>
        <taxon>Vinceae</taxon>
        <taxon>Catharanthinae</taxon>
        <taxon>Catharanthus</taxon>
    </lineage>
</organism>
<protein>
    <submittedName>
        <fullName evidence="1">Uncharacterized protein</fullName>
    </submittedName>
</protein>
<keyword evidence="2" id="KW-1185">Reference proteome</keyword>
<proteinExistence type="predicted"/>
<dbReference type="Proteomes" id="UP001060085">
    <property type="component" value="Linkage Group LG08"/>
</dbReference>